<dbReference type="SUPFAM" id="SSF51556">
    <property type="entry name" value="Metallo-dependent hydrolases"/>
    <property type="match status" value="1"/>
</dbReference>
<comment type="caution">
    <text evidence="3">The sequence shown here is derived from an EMBL/GenBank/DDBJ whole genome shotgun (WGS) entry which is preliminary data.</text>
</comment>
<organism evidence="3 4">
    <name type="scientific">Aerophobetes bacterium</name>
    <dbReference type="NCBI Taxonomy" id="2030807"/>
    <lineage>
        <taxon>Bacteria</taxon>
        <taxon>Candidatus Aerophobota</taxon>
    </lineage>
</organism>
<dbReference type="PANTHER" id="PTHR21240">
    <property type="entry name" value="2-AMINO-3-CARBOXYLMUCONATE-6-SEMIALDEHYDE DECARBOXYLASE"/>
    <property type="match status" value="1"/>
</dbReference>
<dbReference type="PANTHER" id="PTHR21240:SF19">
    <property type="entry name" value="CATALYTIC_ HYDROLASE"/>
    <property type="match status" value="1"/>
</dbReference>
<dbReference type="GO" id="GO:0016787">
    <property type="term" value="F:hydrolase activity"/>
    <property type="evidence" value="ECO:0007669"/>
    <property type="project" value="UniProtKB-KW"/>
</dbReference>
<evidence type="ECO:0000313" key="4">
    <source>
        <dbReference type="Proteomes" id="UP000320679"/>
    </source>
</evidence>
<dbReference type="InterPro" id="IPR032466">
    <property type="entry name" value="Metal_Hydrolase"/>
</dbReference>
<accession>A0A523UPU4</accession>
<name>A0A523UPU4_UNCAE</name>
<dbReference type="CDD" id="cd01292">
    <property type="entry name" value="metallo-dependent_hydrolases"/>
    <property type="match status" value="1"/>
</dbReference>
<dbReference type="GO" id="GO:0016831">
    <property type="term" value="F:carboxy-lyase activity"/>
    <property type="evidence" value="ECO:0007669"/>
    <property type="project" value="InterPro"/>
</dbReference>
<dbReference type="EMBL" id="SOJK01000210">
    <property type="protein sequence ID" value="TET44568.1"/>
    <property type="molecule type" value="Genomic_DNA"/>
</dbReference>
<dbReference type="AlphaFoldDB" id="A0A523UPU4"/>
<dbReference type="Proteomes" id="UP000320679">
    <property type="component" value="Unassembled WGS sequence"/>
</dbReference>
<dbReference type="Pfam" id="PF04909">
    <property type="entry name" value="Amidohydro_2"/>
    <property type="match status" value="1"/>
</dbReference>
<keyword evidence="3" id="KW-0378">Hydrolase</keyword>
<proteinExistence type="predicted"/>
<keyword evidence="1" id="KW-0456">Lyase</keyword>
<gene>
    <name evidence="3" type="ORF">E3J59_04985</name>
</gene>
<reference evidence="3 4" key="1">
    <citation type="submission" date="2019-03" db="EMBL/GenBank/DDBJ databases">
        <title>Metabolic potential of uncultured bacteria and archaea associated with petroleum seepage in deep-sea sediments.</title>
        <authorList>
            <person name="Dong X."/>
            <person name="Hubert C."/>
        </authorList>
    </citation>
    <scope>NUCLEOTIDE SEQUENCE [LARGE SCALE GENOMIC DNA]</scope>
    <source>
        <strain evidence="3">E29_bin78</strain>
    </source>
</reference>
<protein>
    <submittedName>
        <fullName evidence="3">Amidohydrolase</fullName>
    </submittedName>
</protein>
<sequence>MAGVSRCYQYPLPERSPEGPLQEKELKMRVVDAHLHLITREMIENMRKERGLEEKQIRERRKRLKLPDFELFDFHTTLKKWLSEFERYHIEKGIFIPFVHNREEMIALAKVSERFIGFTTLDPTREDADKILEEDLQAGLRGVKLYPVNYFFHVNDPQAEKIYPVVEKYKVPVMIHFGLNIGPGSNLLYGNPLDLHPVALKYPEVNFIIAHFGCGFAREALFLAYQCPNIYYDTSSSNAWIRYLPYKTTLKDIFQRFLEAAGSERLIFGTDSNFFPRGYRYDILQEQKRILDELRVGEEEQEKIFGGNILRLLSLK</sequence>
<dbReference type="InterPro" id="IPR032465">
    <property type="entry name" value="ACMSD"/>
</dbReference>
<evidence type="ECO:0000256" key="1">
    <source>
        <dbReference type="ARBA" id="ARBA00023239"/>
    </source>
</evidence>
<evidence type="ECO:0000259" key="2">
    <source>
        <dbReference type="Pfam" id="PF04909"/>
    </source>
</evidence>
<evidence type="ECO:0000313" key="3">
    <source>
        <dbReference type="EMBL" id="TET44568.1"/>
    </source>
</evidence>
<dbReference type="Gene3D" id="3.20.20.140">
    <property type="entry name" value="Metal-dependent hydrolases"/>
    <property type="match status" value="1"/>
</dbReference>
<dbReference type="InterPro" id="IPR006680">
    <property type="entry name" value="Amidohydro-rel"/>
</dbReference>
<feature type="domain" description="Amidohydrolase-related" evidence="2">
    <location>
        <begin position="31"/>
        <end position="314"/>
    </location>
</feature>